<proteinExistence type="inferred from homology"/>
<dbReference type="InterPro" id="IPR023267">
    <property type="entry name" value="RCMT"/>
</dbReference>
<protein>
    <recommendedName>
        <fullName evidence="4">16S rRNA (cytosine(967)-C(5))-methyltransferase</fullName>
        <ecNumber evidence="4">2.1.1.176</ecNumber>
    </recommendedName>
    <alternativeName>
        <fullName evidence="11">16S rRNA m5C967 methyltransferase</fullName>
    </alternativeName>
    <alternativeName>
        <fullName evidence="12">rRNA (cytosine-C(5)-)-methyltransferase RsmB</fullName>
    </alternativeName>
</protein>
<accession>A0A1R3VX93</accession>
<comment type="function">
    <text evidence="1">Specifically methylates the cytosine at position 967 (m5C967) of 16S rRNA.</text>
</comment>
<keyword evidence="10 14" id="KW-0694">RNA-binding</keyword>
<dbReference type="Gene3D" id="3.40.50.150">
    <property type="entry name" value="Vaccinia Virus protein VP39"/>
    <property type="match status" value="1"/>
</dbReference>
<dbReference type="Proteomes" id="UP000223759">
    <property type="component" value="Unassembled WGS sequence"/>
</dbReference>
<evidence type="ECO:0000256" key="6">
    <source>
        <dbReference type="ARBA" id="ARBA00022552"/>
    </source>
</evidence>
<keyword evidence="5" id="KW-0963">Cytoplasm</keyword>
<evidence type="ECO:0000256" key="12">
    <source>
        <dbReference type="ARBA" id="ARBA00031088"/>
    </source>
</evidence>
<dbReference type="InterPro" id="IPR035926">
    <property type="entry name" value="NusB-like_sf"/>
</dbReference>
<evidence type="ECO:0000256" key="7">
    <source>
        <dbReference type="ARBA" id="ARBA00022603"/>
    </source>
</evidence>
<dbReference type="Pfam" id="PF01189">
    <property type="entry name" value="Methyltr_RsmB-F"/>
    <property type="match status" value="1"/>
</dbReference>
<evidence type="ECO:0000256" key="9">
    <source>
        <dbReference type="ARBA" id="ARBA00022691"/>
    </source>
</evidence>
<keyword evidence="7 14" id="KW-0489">Methyltransferase</keyword>
<dbReference type="InterPro" id="IPR054728">
    <property type="entry name" value="RsmB-like_ferredoxin"/>
</dbReference>
<comment type="similarity">
    <text evidence="3 14">Belongs to the class I-like SAM-binding methyltransferase superfamily. RsmB/NOP family.</text>
</comment>
<dbReference type="Gene3D" id="3.30.70.1170">
    <property type="entry name" value="Sun protein, domain 3"/>
    <property type="match status" value="1"/>
</dbReference>
<evidence type="ECO:0000313" key="17">
    <source>
        <dbReference type="Proteomes" id="UP000223759"/>
    </source>
</evidence>
<evidence type="ECO:0000313" key="16">
    <source>
        <dbReference type="EMBL" id="SIT69758.1"/>
    </source>
</evidence>
<dbReference type="PROSITE" id="PS01153">
    <property type="entry name" value="NOL1_NOP2_SUN"/>
    <property type="match status" value="1"/>
</dbReference>
<dbReference type="NCBIfam" id="NF008149">
    <property type="entry name" value="PRK10901.1"/>
    <property type="match status" value="1"/>
</dbReference>
<dbReference type="InterPro" id="IPR006027">
    <property type="entry name" value="NusB_RsmB_TIM44"/>
</dbReference>
<feature type="binding site" evidence="14">
    <location>
        <begin position="251"/>
        <end position="257"/>
    </location>
    <ligand>
        <name>S-adenosyl-L-methionine</name>
        <dbReference type="ChEBI" id="CHEBI:59789"/>
    </ligand>
</feature>
<evidence type="ECO:0000256" key="13">
    <source>
        <dbReference type="ARBA" id="ARBA00047283"/>
    </source>
</evidence>
<feature type="domain" description="SAM-dependent MTase RsmB/NOP-type" evidence="15">
    <location>
        <begin position="161"/>
        <end position="431"/>
    </location>
</feature>
<feature type="binding site" evidence="14">
    <location>
        <position position="301"/>
    </location>
    <ligand>
        <name>S-adenosyl-L-methionine</name>
        <dbReference type="ChEBI" id="CHEBI:59789"/>
    </ligand>
</feature>
<dbReference type="PRINTS" id="PR02008">
    <property type="entry name" value="RCMTFAMILY"/>
</dbReference>
<dbReference type="SUPFAM" id="SSF48013">
    <property type="entry name" value="NusB-like"/>
    <property type="match status" value="1"/>
</dbReference>
<dbReference type="FunFam" id="3.40.50.150:FF:000022">
    <property type="entry name" value="Ribosomal RNA small subunit methyltransferase B"/>
    <property type="match status" value="1"/>
</dbReference>
<feature type="binding site" evidence="14">
    <location>
        <position position="275"/>
    </location>
    <ligand>
        <name>S-adenosyl-L-methionine</name>
        <dbReference type="ChEBI" id="CHEBI:59789"/>
    </ligand>
</feature>
<dbReference type="STRING" id="233100.SAMN05216526_1155"/>
<sequence>MNVRLVVVRLLQRVLAEGVSLSDALPHAQSQVVEKDQARVQALSFGVIRWHYRLQAILNQCLQKPLKKKDQDIISALELGLYELLAGQSPAYAVIQQTAELARVLKKPWAVKLINGVLRHIQRHGAELQAQADQDEASRHALPDWLYRRLAKAYAGNLNEVLEAINAHPPMTLRVNLDRLSRQDYQSKLTELGMHCSAHPCVASAIVLSQPVDVSLLPGFAEGWVSVQDAAAQLAATFLAPKPGHRLLDACAAPGGKTLHLLEHTHGKCDLLALDNDPQRLLRVGENLSREQYQATLLAADAGDPTSWFNGQCFDRILLDAPCSGTGVLRRHPDIKILRRDSDVAPLAAQQQRLLEVLWPLLAPGGMLLYVTCSLLPEENVMQVERFLRSEPSAQLMALPLDWQRPNSIGRQIQIGENDMDGFYYARMQKCP</sequence>
<dbReference type="OrthoDB" id="9810297at2"/>
<evidence type="ECO:0000256" key="14">
    <source>
        <dbReference type="PROSITE-ProRule" id="PRU01023"/>
    </source>
</evidence>
<dbReference type="Pfam" id="PF01029">
    <property type="entry name" value="NusB"/>
    <property type="match status" value="1"/>
</dbReference>
<dbReference type="PANTHER" id="PTHR22807">
    <property type="entry name" value="NOP2 YEAST -RELATED NOL1/NOP2/FMU SUN DOMAIN-CONTAINING"/>
    <property type="match status" value="1"/>
</dbReference>
<dbReference type="RefSeq" id="WP_076755553.1">
    <property type="nucleotide sequence ID" value="NZ_CP023018.1"/>
</dbReference>
<dbReference type="AlphaFoldDB" id="A0A1R3VX93"/>
<organism evidence="16 17">
    <name type="scientific">Ectothiorhodosinus mongolicus</name>
    <dbReference type="NCBI Taxonomy" id="233100"/>
    <lineage>
        <taxon>Bacteria</taxon>
        <taxon>Pseudomonadati</taxon>
        <taxon>Pseudomonadota</taxon>
        <taxon>Gammaproteobacteria</taxon>
        <taxon>Chromatiales</taxon>
        <taxon>Ectothiorhodospiraceae</taxon>
        <taxon>Ectothiorhodosinus</taxon>
    </lineage>
</organism>
<dbReference type="CDD" id="cd02440">
    <property type="entry name" value="AdoMet_MTases"/>
    <property type="match status" value="1"/>
</dbReference>
<feature type="binding site" evidence="14">
    <location>
        <position position="320"/>
    </location>
    <ligand>
        <name>S-adenosyl-L-methionine</name>
        <dbReference type="ChEBI" id="CHEBI:59789"/>
    </ligand>
</feature>
<dbReference type="PROSITE" id="PS51686">
    <property type="entry name" value="SAM_MT_RSMB_NOP"/>
    <property type="match status" value="1"/>
</dbReference>
<comment type="catalytic activity">
    <reaction evidence="13">
        <text>cytidine(967) in 16S rRNA + S-adenosyl-L-methionine = 5-methylcytidine(967) in 16S rRNA + S-adenosyl-L-homocysteine + H(+)</text>
        <dbReference type="Rhea" id="RHEA:42748"/>
        <dbReference type="Rhea" id="RHEA-COMP:10219"/>
        <dbReference type="Rhea" id="RHEA-COMP:10220"/>
        <dbReference type="ChEBI" id="CHEBI:15378"/>
        <dbReference type="ChEBI" id="CHEBI:57856"/>
        <dbReference type="ChEBI" id="CHEBI:59789"/>
        <dbReference type="ChEBI" id="CHEBI:74483"/>
        <dbReference type="ChEBI" id="CHEBI:82748"/>
        <dbReference type="EC" id="2.1.1.176"/>
    </reaction>
</comment>
<keyword evidence="17" id="KW-1185">Reference proteome</keyword>
<evidence type="ECO:0000256" key="11">
    <source>
        <dbReference type="ARBA" id="ARBA00030399"/>
    </source>
</evidence>
<evidence type="ECO:0000256" key="2">
    <source>
        <dbReference type="ARBA" id="ARBA00004496"/>
    </source>
</evidence>
<dbReference type="EMBL" id="FTPK01000002">
    <property type="protein sequence ID" value="SIT69758.1"/>
    <property type="molecule type" value="Genomic_DNA"/>
</dbReference>
<dbReference type="Pfam" id="PF22458">
    <property type="entry name" value="RsmF-B_ferredox"/>
    <property type="match status" value="1"/>
</dbReference>
<dbReference type="GO" id="GO:0008649">
    <property type="term" value="F:rRNA methyltransferase activity"/>
    <property type="evidence" value="ECO:0007669"/>
    <property type="project" value="InterPro"/>
</dbReference>
<dbReference type="GO" id="GO:0006355">
    <property type="term" value="P:regulation of DNA-templated transcription"/>
    <property type="evidence" value="ECO:0007669"/>
    <property type="project" value="InterPro"/>
</dbReference>
<dbReference type="NCBIfam" id="TIGR00563">
    <property type="entry name" value="rsmB"/>
    <property type="match status" value="1"/>
</dbReference>
<dbReference type="InterPro" id="IPR018314">
    <property type="entry name" value="RsmB/NOL1/NOP2-like_CS"/>
</dbReference>
<dbReference type="InterPro" id="IPR004573">
    <property type="entry name" value="rRNA_ssu_MeTfrase_B"/>
</dbReference>
<dbReference type="PANTHER" id="PTHR22807:SF61">
    <property type="entry name" value="NOL1_NOP2_SUN FAMILY PROTEIN _ ANTITERMINATION NUSB DOMAIN-CONTAINING PROTEIN"/>
    <property type="match status" value="1"/>
</dbReference>
<dbReference type="FunFam" id="3.30.70.1170:FF:000002">
    <property type="entry name" value="Ribosomal RNA small subunit methyltransferase B"/>
    <property type="match status" value="1"/>
</dbReference>
<dbReference type="InterPro" id="IPR049560">
    <property type="entry name" value="MeTrfase_RsmB-F_NOP2_cat"/>
</dbReference>
<reference evidence="16 17" key="1">
    <citation type="submission" date="2017-01" db="EMBL/GenBank/DDBJ databases">
        <authorList>
            <person name="Mah S.A."/>
            <person name="Swanson W.J."/>
            <person name="Moy G.W."/>
            <person name="Vacquier V.D."/>
        </authorList>
    </citation>
    <scope>NUCLEOTIDE SEQUENCE [LARGE SCALE GENOMIC DNA]</scope>
    <source>
        <strain evidence="16 17">M9</strain>
    </source>
</reference>
<name>A0A1R3VX93_9GAMM</name>
<dbReference type="GO" id="GO:0005737">
    <property type="term" value="C:cytoplasm"/>
    <property type="evidence" value="ECO:0007669"/>
    <property type="project" value="UniProtKB-SubCell"/>
</dbReference>
<dbReference type="GO" id="GO:0003723">
    <property type="term" value="F:RNA binding"/>
    <property type="evidence" value="ECO:0007669"/>
    <property type="project" value="UniProtKB-UniRule"/>
</dbReference>
<dbReference type="Gene3D" id="1.10.940.10">
    <property type="entry name" value="NusB-like"/>
    <property type="match status" value="1"/>
</dbReference>
<evidence type="ECO:0000256" key="3">
    <source>
        <dbReference type="ARBA" id="ARBA00007494"/>
    </source>
</evidence>
<dbReference type="InterPro" id="IPR029063">
    <property type="entry name" value="SAM-dependent_MTases_sf"/>
</dbReference>
<dbReference type="SUPFAM" id="SSF53335">
    <property type="entry name" value="S-adenosyl-L-methionine-dependent methyltransferases"/>
    <property type="match status" value="1"/>
</dbReference>
<feature type="active site" description="Nucleophile" evidence="14">
    <location>
        <position position="373"/>
    </location>
</feature>
<evidence type="ECO:0000256" key="4">
    <source>
        <dbReference type="ARBA" id="ARBA00012140"/>
    </source>
</evidence>
<keyword evidence="9 14" id="KW-0949">S-adenosyl-L-methionine</keyword>
<evidence type="ECO:0000259" key="15">
    <source>
        <dbReference type="PROSITE" id="PS51686"/>
    </source>
</evidence>
<keyword evidence="8 14" id="KW-0808">Transferase</keyword>
<dbReference type="InterPro" id="IPR001678">
    <property type="entry name" value="MeTrfase_RsmB-F_NOP2_dom"/>
</dbReference>
<keyword evidence="6" id="KW-0698">rRNA processing</keyword>
<evidence type="ECO:0000256" key="5">
    <source>
        <dbReference type="ARBA" id="ARBA00022490"/>
    </source>
</evidence>
<evidence type="ECO:0000256" key="10">
    <source>
        <dbReference type="ARBA" id="ARBA00022884"/>
    </source>
</evidence>
<comment type="subcellular location">
    <subcellularLocation>
        <location evidence="2">Cytoplasm</location>
    </subcellularLocation>
</comment>
<evidence type="ECO:0000256" key="1">
    <source>
        <dbReference type="ARBA" id="ARBA00002724"/>
    </source>
</evidence>
<gene>
    <name evidence="16" type="ORF">SAMN05216526_1155</name>
</gene>
<dbReference type="EC" id="2.1.1.176" evidence="4"/>
<evidence type="ECO:0000256" key="8">
    <source>
        <dbReference type="ARBA" id="ARBA00022679"/>
    </source>
</evidence>